<accession>A0A4Q2EJV1</accession>
<dbReference type="PANTHER" id="PTHR42912">
    <property type="entry name" value="METHYLTRANSFERASE"/>
    <property type="match status" value="1"/>
</dbReference>
<dbReference type="CDD" id="cd02440">
    <property type="entry name" value="AdoMet_MTases"/>
    <property type="match status" value="1"/>
</dbReference>
<evidence type="ECO:0000313" key="2">
    <source>
        <dbReference type="EMBL" id="RXW32982.1"/>
    </source>
</evidence>
<name>A0A4Q2EJV1_9ACTN</name>
<dbReference type="OrthoDB" id="3725662at2"/>
<sequence>MKRGFDWEAYLDRVHRDRPALSEAVVRRLQSGGASPYHWLARAVSPRAATVLDVACGTGAMSRELVAPGRRVIGVDVSVARLDVAAQRAEGPFVCADARQLPLPDDSVDAVVSVLGPVVIQPAADLFAEVARVLRPGGIFAFIAPTILLARPHELVRSLQLVAHLRARPRFPGPTEVTGYVEALEGTGLRKVEDARERYHVEIADRGQAREIIDALYVPGSSPRRTQAAADWLTSRVERRGPVRMSIGMRRFVVLKQLHANPAGNDSPENGVEAG</sequence>
<proteinExistence type="predicted"/>
<dbReference type="GO" id="GO:0032259">
    <property type="term" value="P:methylation"/>
    <property type="evidence" value="ECO:0007669"/>
    <property type="project" value="UniProtKB-KW"/>
</dbReference>
<dbReference type="InterPro" id="IPR013216">
    <property type="entry name" value="Methyltransf_11"/>
</dbReference>
<evidence type="ECO:0000259" key="1">
    <source>
        <dbReference type="Pfam" id="PF08241"/>
    </source>
</evidence>
<dbReference type="Proteomes" id="UP000290624">
    <property type="component" value="Unassembled WGS sequence"/>
</dbReference>
<gene>
    <name evidence="2" type="ORF">C1706_03655</name>
</gene>
<dbReference type="InterPro" id="IPR050508">
    <property type="entry name" value="Methyltransf_Superfamily"/>
</dbReference>
<evidence type="ECO:0000313" key="3">
    <source>
        <dbReference type="Proteomes" id="UP000290624"/>
    </source>
</evidence>
<dbReference type="InterPro" id="IPR029063">
    <property type="entry name" value="SAM-dependent_MTases_sf"/>
</dbReference>
<dbReference type="Pfam" id="PF08241">
    <property type="entry name" value="Methyltransf_11"/>
    <property type="match status" value="1"/>
</dbReference>
<dbReference type="RefSeq" id="WP_129457883.1">
    <property type="nucleotide sequence ID" value="NZ_PPCV01000002.1"/>
</dbReference>
<protein>
    <submittedName>
        <fullName evidence="2">Class I SAM-dependent methyltransferase</fullName>
    </submittedName>
</protein>
<comment type="caution">
    <text evidence="2">The sequence shown here is derived from an EMBL/GenBank/DDBJ whole genome shotgun (WGS) entry which is preliminary data.</text>
</comment>
<dbReference type="Gene3D" id="3.40.50.150">
    <property type="entry name" value="Vaccinia Virus protein VP39"/>
    <property type="match status" value="1"/>
</dbReference>
<dbReference type="AlphaFoldDB" id="A0A4Q2EJV1"/>
<dbReference type="SUPFAM" id="SSF53335">
    <property type="entry name" value="S-adenosyl-L-methionine-dependent methyltransferases"/>
    <property type="match status" value="1"/>
</dbReference>
<keyword evidence="2" id="KW-0489">Methyltransferase</keyword>
<feature type="domain" description="Methyltransferase type 11" evidence="1">
    <location>
        <begin position="52"/>
        <end position="142"/>
    </location>
</feature>
<dbReference type="GO" id="GO:0008757">
    <property type="term" value="F:S-adenosylmethionine-dependent methyltransferase activity"/>
    <property type="evidence" value="ECO:0007669"/>
    <property type="project" value="InterPro"/>
</dbReference>
<keyword evidence="3" id="KW-1185">Reference proteome</keyword>
<dbReference type="EMBL" id="PPCV01000002">
    <property type="protein sequence ID" value="RXW32982.1"/>
    <property type="molecule type" value="Genomic_DNA"/>
</dbReference>
<reference evidence="2 3" key="1">
    <citation type="submission" date="2018-01" db="EMBL/GenBank/DDBJ databases">
        <title>Lactibacter flavus gen. nov., sp. nov., a novel bacterium of the family Propionibacteriaceae isolated from raw milk and dairy products.</title>
        <authorList>
            <person name="Wenning M."/>
            <person name="Breitenwieser F."/>
            <person name="Huptas C."/>
            <person name="von Neubeck M."/>
            <person name="Busse H.-J."/>
            <person name="Scherer S."/>
        </authorList>
    </citation>
    <scope>NUCLEOTIDE SEQUENCE [LARGE SCALE GENOMIC DNA]</scope>
    <source>
        <strain evidence="2 3">VG341</strain>
    </source>
</reference>
<organism evidence="2 3">
    <name type="scientific">Propioniciclava flava</name>
    <dbReference type="NCBI Taxonomy" id="2072026"/>
    <lineage>
        <taxon>Bacteria</taxon>
        <taxon>Bacillati</taxon>
        <taxon>Actinomycetota</taxon>
        <taxon>Actinomycetes</taxon>
        <taxon>Propionibacteriales</taxon>
        <taxon>Propionibacteriaceae</taxon>
        <taxon>Propioniciclava</taxon>
    </lineage>
</organism>
<keyword evidence="2" id="KW-0808">Transferase</keyword>